<evidence type="ECO:0000313" key="3">
    <source>
        <dbReference type="EMBL" id="SDO08923.1"/>
    </source>
</evidence>
<keyword evidence="2" id="KW-1133">Transmembrane helix</keyword>
<dbReference type="OrthoDB" id="8132905at2"/>
<dbReference type="Proteomes" id="UP000199341">
    <property type="component" value="Unassembled WGS sequence"/>
</dbReference>
<dbReference type="Gene3D" id="3.30.750.180">
    <property type="entry name" value="GpdQ, beta-strand dimerisation domain"/>
    <property type="match status" value="1"/>
</dbReference>
<keyword evidence="2" id="KW-0812">Transmembrane</keyword>
<proteinExistence type="predicted"/>
<reference evidence="3 4" key="1">
    <citation type="submission" date="2016-10" db="EMBL/GenBank/DDBJ databases">
        <authorList>
            <person name="de Groot N.N."/>
        </authorList>
    </citation>
    <scope>NUCLEOTIDE SEQUENCE [LARGE SCALE GENOMIC DNA]</scope>
    <source>
        <strain evidence="3 4">CGMCC 4.2022</strain>
    </source>
</reference>
<dbReference type="InterPro" id="IPR029052">
    <property type="entry name" value="Metallo-depent_PP-like"/>
</dbReference>
<dbReference type="InterPro" id="IPR022506">
    <property type="entry name" value="Metallophosphoesterase_PPA1498"/>
</dbReference>
<sequence length="660" mass="70037">MPGPAARPEPEPTPRPVPALEAEAEAEAEAAAEAAPDVPGASDVSEPGAIAGAAAQAKPAARLRAEPAAQQPAEPIAAPARTARRIDRRTLLIASAGVVAAGGGASAWVFGPGSDPASARTAAVTATPRPAPHTPSATPTRATPVRPTPVGTTLHSVAEPTGRKGGYRRLADAPGWKQVVRTDLAPARAGRERRRTVLASFVQLTDLHITDVQSPLRLEWMRAHAPNGWRPHEALTAAGAVALVERINSLRGGPVTGAPLAFAVTTGDNTDNNSSLELDWFLTALSGGTITPDSGDPEAYEGVQNSGLQLFWQPDSARADADKKRGFPHLPGYLTAARRPLTSPGLTIPWYSTVGNHDALFGGAYRSAGFAADIATGARKLEQVPHADVEKAVKAVNGHRDPGGTLVHEILDRYARTARTVTADARRVPFTPQEYLAAHLEPRRKGAGPAGHGYAAEGVDADHLYYAFDVADGVLGISLDTTDRGGDYLGSIGTEQLDWLDRTLAANADRHALVFSHHTSRTMTNLHLDPARPGEARHDGKALTALLGRHRNVLAWINGHSHLNRIESHGSFWEVNTASHVDYPQLARIIELTDNHDGTLSLFTTLIESAAPHRTDFEDLSATGLASLYRELAYNAPGANIPRFTGGSDDRNTELLLRKR</sequence>
<evidence type="ECO:0000256" key="2">
    <source>
        <dbReference type="SAM" id="Phobius"/>
    </source>
</evidence>
<dbReference type="PANTHER" id="PTHR43143">
    <property type="entry name" value="METALLOPHOSPHOESTERASE, CALCINEURIN SUPERFAMILY"/>
    <property type="match status" value="1"/>
</dbReference>
<feature type="compositionally biased region" description="Low complexity" evidence="1">
    <location>
        <begin position="49"/>
        <end position="81"/>
    </location>
</feature>
<dbReference type="InterPro" id="IPR051918">
    <property type="entry name" value="STPP_CPPED1"/>
</dbReference>
<feature type="region of interest" description="Disordered" evidence="1">
    <location>
        <begin position="126"/>
        <end position="169"/>
    </location>
</feature>
<dbReference type="SUPFAM" id="SSF56300">
    <property type="entry name" value="Metallo-dependent phosphatases"/>
    <property type="match status" value="1"/>
</dbReference>
<evidence type="ECO:0000313" key="4">
    <source>
        <dbReference type="Proteomes" id="UP000199341"/>
    </source>
</evidence>
<dbReference type="NCBIfam" id="TIGR03767">
    <property type="entry name" value="P_acnes_RR"/>
    <property type="match status" value="1"/>
</dbReference>
<keyword evidence="4" id="KW-1185">Reference proteome</keyword>
<protein>
    <submittedName>
        <fullName evidence="3">Metallophosphoesterase, PPA1498 family</fullName>
    </submittedName>
</protein>
<dbReference type="PANTHER" id="PTHR43143:SF1">
    <property type="entry name" value="SERINE_THREONINE-PROTEIN PHOSPHATASE CPPED1"/>
    <property type="match status" value="1"/>
</dbReference>
<name>A0A1H0GPU2_9ACTN</name>
<dbReference type="InterPro" id="IPR042281">
    <property type="entry name" value="GpdQ_beta-strand"/>
</dbReference>
<feature type="transmembrane region" description="Helical" evidence="2">
    <location>
        <begin position="91"/>
        <end position="111"/>
    </location>
</feature>
<organism evidence="3 4">
    <name type="scientific">Actinacidiphila guanduensis</name>
    <dbReference type="NCBI Taxonomy" id="310781"/>
    <lineage>
        <taxon>Bacteria</taxon>
        <taxon>Bacillati</taxon>
        <taxon>Actinomycetota</taxon>
        <taxon>Actinomycetes</taxon>
        <taxon>Kitasatosporales</taxon>
        <taxon>Streptomycetaceae</taxon>
        <taxon>Actinacidiphila</taxon>
    </lineage>
</organism>
<feature type="region of interest" description="Disordered" evidence="1">
    <location>
        <begin position="1"/>
        <end position="81"/>
    </location>
</feature>
<accession>A0A1H0GPU2</accession>
<keyword evidence="2" id="KW-0472">Membrane</keyword>
<evidence type="ECO:0000256" key="1">
    <source>
        <dbReference type="SAM" id="MobiDB-lite"/>
    </source>
</evidence>
<feature type="compositionally biased region" description="Low complexity" evidence="1">
    <location>
        <begin position="126"/>
        <end position="149"/>
    </location>
</feature>
<gene>
    <name evidence="3" type="ORF">SAMN05216259_107214</name>
</gene>
<dbReference type="RefSeq" id="WP_093785401.1">
    <property type="nucleotide sequence ID" value="NZ_FNIE01000007.1"/>
</dbReference>
<dbReference type="AlphaFoldDB" id="A0A1H0GPU2"/>
<dbReference type="EMBL" id="FNIE01000007">
    <property type="protein sequence ID" value="SDO08923.1"/>
    <property type="molecule type" value="Genomic_DNA"/>
</dbReference>
<dbReference type="STRING" id="310781.SAMN05216259_107214"/>
<feature type="compositionally biased region" description="Pro residues" evidence="1">
    <location>
        <begin position="1"/>
        <end position="17"/>
    </location>
</feature>